<evidence type="ECO:0000313" key="1">
    <source>
        <dbReference type="EMBL" id="KAH8006992.1"/>
    </source>
</evidence>
<protein>
    <submittedName>
        <fullName evidence="1">Uncharacterized protein</fullName>
    </submittedName>
</protein>
<gene>
    <name evidence="1" type="ORF">K3G42_015830</name>
</gene>
<name>A0ACB8FP23_9SAUR</name>
<reference evidence="1" key="1">
    <citation type="submission" date="2021-08" db="EMBL/GenBank/DDBJ databases">
        <title>The first chromosome-level gecko genome reveals the dynamic sex chromosomes of Neotropical dwarf geckos (Sphaerodactylidae: Sphaerodactylus).</title>
        <authorList>
            <person name="Pinto B.J."/>
            <person name="Keating S.E."/>
            <person name="Gamble T."/>
        </authorList>
    </citation>
    <scope>NUCLEOTIDE SEQUENCE</scope>
    <source>
        <strain evidence="1">TG3544</strain>
    </source>
</reference>
<dbReference type="Proteomes" id="UP000827872">
    <property type="component" value="Linkage Group LG06"/>
</dbReference>
<dbReference type="EMBL" id="CM037619">
    <property type="protein sequence ID" value="KAH8006992.1"/>
    <property type="molecule type" value="Genomic_DNA"/>
</dbReference>
<organism evidence="1 2">
    <name type="scientific">Sphaerodactylus townsendi</name>
    <dbReference type="NCBI Taxonomy" id="933632"/>
    <lineage>
        <taxon>Eukaryota</taxon>
        <taxon>Metazoa</taxon>
        <taxon>Chordata</taxon>
        <taxon>Craniata</taxon>
        <taxon>Vertebrata</taxon>
        <taxon>Euteleostomi</taxon>
        <taxon>Lepidosauria</taxon>
        <taxon>Squamata</taxon>
        <taxon>Bifurcata</taxon>
        <taxon>Gekkota</taxon>
        <taxon>Sphaerodactylidae</taxon>
        <taxon>Sphaerodactylus</taxon>
    </lineage>
</organism>
<proteinExistence type="predicted"/>
<accession>A0ACB8FP23</accession>
<sequence length="465" mass="53527">METSTAVISASISWLWAQASSCWNNITSLLICFLLLALLLDYVIYRKRSSRFPPGPTPLPFVGNLLKFDFKNPEVTVQHWTKKYGIAILIHAAWQKYVILSGFKVIKEAFGQKAEDFADRPDLPLLNTAGYTKNCGGIFMATHSDGWKEQRRFCVSTLRTFGMGKRTLEWKISEEAGYLCSEFKSQEGSPFNPRELLNNAVGNIICILTFGDRFDYNDVTFLQLIHLTEEFMRTTTRYLPQLLVQRSWLSFVPGPHQRIKKHFNSISVIIKQIVNEHKKTRDPTLPRDLIDAFLEEIEKVKENPESSFNEQNLIKVIFDLFGAGTETTSSTLLWGILEMVLHPEVQERVHEEIEEVLGRDKPPTMADQPNMPYTNAVIHELQRWADIIPFPFPYSLHQDVQIDKFVIPKGTTVFSYLSSVLKDDTMWEKPHQFYPEHFLDASGQFVKREAFLPFNAASPHYTHTL</sequence>
<comment type="caution">
    <text evidence="1">The sequence shown here is derived from an EMBL/GenBank/DDBJ whole genome shotgun (WGS) entry which is preliminary data.</text>
</comment>
<evidence type="ECO:0000313" key="2">
    <source>
        <dbReference type="Proteomes" id="UP000827872"/>
    </source>
</evidence>
<keyword evidence="2" id="KW-1185">Reference proteome</keyword>